<dbReference type="GO" id="GO:0006397">
    <property type="term" value="P:mRNA processing"/>
    <property type="evidence" value="ECO:0007669"/>
    <property type="project" value="UniProtKB-KW"/>
</dbReference>
<keyword evidence="3" id="KW-0507">mRNA processing</keyword>
<dbReference type="GO" id="GO:0000974">
    <property type="term" value="C:Prp19 complex"/>
    <property type="evidence" value="ECO:0007669"/>
    <property type="project" value="TreeGrafter"/>
</dbReference>
<dbReference type="OrthoDB" id="205794at2759"/>
<keyword evidence="4" id="KW-0747">Spliceosome</keyword>
<evidence type="ECO:0000313" key="8">
    <source>
        <dbReference type="EMBL" id="OAJ42831.1"/>
    </source>
</evidence>
<keyword evidence="6" id="KW-0539">Nucleus</keyword>
<dbReference type="AlphaFoldDB" id="A0A177WTX4"/>
<dbReference type="VEuPathDB" id="FungiDB:BDEG_26237"/>
<dbReference type="PANTHER" id="PTHR13296">
    <property type="entry name" value="BCAS2 PROTEIN"/>
    <property type="match status" value="1"/>
</dbReference>
<reference evidence="8 9" key="1">
    <citation type="submission" date="2006-10" db="EMBL/GenBank/DDBJ databases">
        <title>The Genome Sequence of Batrachochytrium dendrobatidis JEL423.</title>
        <authorList>
            <consortium name="The Broad Institute Genome Sequencing Platform"/>
            <person name="Birren B."/>
            <person name="Lander E."/>
            <person name="Galagan J."/>
            <person name="Cuomo C."/>
            <person name="Devon K."/>
            <person name="Jaffe D."/>
            <person name="Butler J."/>
            <person name="Alvarez P."/>
            <person name="Gnerre S."/>
            <person name="Grabherr M."/>
            <person name="Kleber M."/>
            <person name="Mauceli E."/>
            <person name="Brockman W."/>
            <person name="Young S."/>
            <person name="LaButti K."/>
            <person name="Sykes S."/>
            <person name="DeCaprio D."/>
            <person name="Crawford M."/>
            <person name="Koehrsen M."/>
            <person name="Engels R."/>
            <person name="Montgomery P."/>
            <person name="Pearson M."/>
            <person name="Howarth C."/>
            <person name="Larson L."/>
            <person name="White J."/>
            <person name="O'Leary S."/>
            <person name="Kodira C."/>
            <person name="Zeng Q."/>
            <person name="Yandava C."/>
            <person name="Alvarado L."/>
            <person name="Longcore J."/>
            <person name="James T."/>
        </authorList>
    </citation>
    <scope>NUCLEOTIDE SEQUENCE [LARGE SCALE GENOMIC DNA]</scope>
    <source>
        <strain evidence="8 9">JEL423</strain>
    </source>
</reference>
<evidence type="ECO:0000256" key="1">
    <source>
        <dbReference type="ARBA" id="ARBA00004123"/>
    </source>
</evidence>
<evidence type="ECO:0000313" key="9">
    <source>
        <dbReference type="Proteomes" id="UP000077115"/>
    </source>
</evidence>
<dbReference type="Proteomes" id="UP000077115">
    <property type="component" value="Unassembled WGS sequence"/>
</dbReference>
<dbReference type="GO" id="GO:0008380">
    <property type="term" value="P:RNA splicing"/>
    <property type="evidence" value="ECO:0007669"/>
    <property type="project" value="UniProtKB-KW"/>
</dbReference>
<protein>
    <recommendedName>
        <fullName evidence="10">Pre-mRNA-splicing factor SPF27</fullName>
    </recommendedName>
</protein>
<evidence type="ECO:0000256" key="6">
    <source>
        <dbReference type="ARBA" id="ARBA00023242"/>
    </source>
</evidence>
<dbReference type="PANTHER" id="PTHR13296:SF0">
    <property type="entry name" value="PRE-MRNA-SPLICING FACTOR SPF27"/>
    <property type="match status" value="1"/>
</dbReference>
<comment type="similarity">
    <text evidence="2">Belongs to the SPF27 family.</text>
</comment>
<evidence type="ECO:0000256" key="3">
    <source>
        <dbReference type="ARBA" id="ARBA00022664"/>
    </source>
</evidence>
<evidence type="ECO:0000256" key="7">
    <source>
        <dbReference type="SAM" id="Coils"/>
    </source>
</evidence>
<dbReference type="GO" id="GO:0071011">
    <property type="term" value="C:precatalytic spliceosome"/>
    <property type="evidence" value="ECO:0007669"/>
    <property type="project" value="TreeGrafter"/>
</dbReference>
<gene>
    <name evidence="8" type="ORF">BDEG_26237</name>
</gene>
<organism evidence="8 9">
    <name type="scientific">Batrachochytrium dendrobatidis (strain JEL423)</name>
    <dbReference type="NCBI Taxonomy" id="403673"/>
    <lineage>
        <taxon>Eukaryota</taxon>
        <taxon>Fungi</taxon>
        <taxon>Fungi incertae sedis</taxon>
        <taxon>Chytridiomycota</taxon>
        <taxon>Chytridiomycota incertae sedis</taxon>
        <taxon>Chytridiomycetes</taxon>
        <taxon>Rhizophydiales</taxon>
        <taxon>Rhizophydiales incertae sedis</taxon>
        <taxon>Batrachochytrium</taxon>
    </lineage>
</organism>
<sequence length="204" mass="23201">MDDFDSVLVDCLPYIDPDYDPAIVDALVNAELQSSRIPRPTLDLIKLNETELFKDHPALAGLLDQVAAGIKMQAIDTTRFRLEAPTDENEWDAAVNNARAQLEHQSQRLVNLELVTRMGANAWRIHNYQLEAAIKNMKSQLELCNERIEAVNKIRKADQMQAQPTLRALSERWTELIQSTIAVRMENQRLDAQIKQLQSQAPSK</sequence>
<reference evidence="8 9" key="2">
    <citation type="submission" date="2016-05" db="EMBL/GenBank/DDBJ databases">
        <title>Lineage-specific infection strategies underlie the spectrum of fungal disease in amphibians.</title>
        <authorList>
            <person name="Cuomo C.A."/>
            <person name="Farrer R.A."/>
            <person name="James T."/>
            <person name="Longcore J."/>
            <person name="Birren B."/>
        </authorList>
    </citation>
    <scope>NUCLEOTIDE SEQUENCE [LARGE SCALE GENOMIC DNA]</scope>
    <source>
        <strain evidence="8 9">JEL423</strain>
    </source>
</reference>
<proteinExistence type="inferred from homology"/>
<dbReference type="InterPro" id="IPR008409">
    <property type="entry name" value="SPF27"/>
</dbReference>
<dbReference type="Pfam" id="PF05700">
    <property type="entry name" value="BCAS2"/>
    <property type="match status" value="1"/>
</dbReference>
<evidence type="ECO:0000256" key="5">
    <source>
        <dbReference type="ARBA" id="ARBA00023187"/>
    </source>
</evidence>
<dbReference type="GO" id="GO:0071013">
    <property type="term" value="C:catalytic step 2 spliceosome"/>
    <property type="evidence" value="ECO:0007669"/>
    <property type="project" value="TreeGrafter"/>
</dbReference>
<feature type="coiled-coil region" evidence="7">
    <location>
        <begin position="95"/>
        <end position="154"/>
    </location>
</feature>
<evidence type="ECO:0000256" key="4">
    <source>
        <dbReference type="ARBA" id="ARBA00022728"/>
    </source>
</evidence>
<accession>A0A177WTX4</accession>
<evidence type="ECO:0008006" key="10">
    <source>
        <dbReference type="Google" id="ProtNLM"/>
    </source>
</evidence>
<dbReference type="eggNOG" id="KOG3096">
    <property type="taxonomic scope" value="Eukaryota"/>
</dbReference>
<keyword evidence="7" id="KW-0175">Coiled coil</keyword>
<dbReference type="EMBL" id="DS022308">
    <property type="protein sequence ID" value="OAJ42831.1"/>
    <property type="molecule type" value="Genomic_DNA"/>
</dbReference>
<dbReference type="STRING" id="403673.A0A177WTX4"/>
<comment type="subcellular location">
    <subcellularLocation>
        <location evidence="1">Nucleus</location>
    </subcellularLocation>
</comment>
<name>A0A177WTX4_BATDL</name>
<keyword evidence="5" id="KW-0508">mRNA splicing</keyword>
<evidence type="ECO:0000256" key="2">
    <source>
        <dbReference type="ARBA" id="ARBA00010788"/>
    </source>
</evidence>